<keyword evidence="6 11" id="KW-0067">ATP-binding</keyword>
<gene>
    <name evidence="11" type="ORF">CHO01_22300</name>
    <name evidence="12" type="ORF">HNR08_003941</name>
</gene>
<keyword evidence="5" id="KW-0547">Nucleotide-binding</keyword>
<evidence type="ECO:0000313" key="14">
    <source>
        <dbReference type="Proteomes" id="UP000564629"/>
    </source>
</evidence>
<name>A0A511FEU7_9CELL</name>
<organism evidence="11 13">
    <name type="scientific">Cellulomonas hominis</name>
    <dbReference type="NCBI Taxonomy" id="156981"/>
    <lineage>
        <taxon>Bacteria</taxon>
        <taxon>Bacillati</taxon>
        <taxon>Actinomycetota</taxon>
        <taxon>Actinomycetes</taxon>
        <taxon>Micrococcales</taxon>
        <taxon>Cellulomonadaceae</taxon>
        <taxon>Cellulomonas</taxon>
    </lineage>
</organism>
<protein>
    <submittedName>
        <fullName evidence="11">ABC transporter ATP-binding protein</fullName>
    </submittedName>
    <submittedName>
        <fullName evidence="12">Iron complex transport system ATP-binding protein</fullName>
    </submittedName>
</protein>
<evidence type="ECO:0000256" key="7">
    <source>
        <dbReference type="ARBA" id="ARBA00023004"/>
    </source>
</evidence>
<proteinExistence type="predicted"/>
<dbReference type="FunFam" id="3.40.50.300:FF:000134">
    <property type="entry name" value="Iron-enterobactin ABC transporter ATP-binding protein"/>
    <property type="match status" value="1"/>
</dbReference>
<evidence type="ECO:0000256" key="5">
    <source>
        <dbReference type="ARBA" id="ARBA00022741"/>
    </source>
</evidence>
<dbReference type="PANTHER" id="PTHR42771">
    <property type="entry name" value="IRON(3+)-HYDROXAMATE IMPORT ATP-BINDING PROTEIN FHUC"/>
    <property type="match status" value="1"/>
</dbReference>
<dbReference type="SMART" id="SM00382">
    <property type="entry name" value="AAA"/>
    <property type="match status" value="1"/>
</dbReference>
<evidence type="ECO:0000256" key="1">
    <source>
        <dbReference type="ARBA" id="ARBA00004202"/>
    </source>
</evidence>
<evidence type="ECO:0000256" key="9">
    <source>
        <dbReference type="ARBA" id="ARBA00023136"/>
    </source>
</evidence>
<reference evidence="11 13" key="1">
    <citation type="submission" date="2019-07" db="EMBL/GenBank/DDBJ databases">
        <title>Whole genome shotgun sequence of Cellulomonas hominis NBRC 16055.</title>
        <authorList>
            <person name="Hosoyama A."/>
            <person name="Uohara A."/>
            <person name="Ohji S."/>
            <person name="Ichikawa N."/>
        </authorList>
    </citation>
    <scope>NUCLEOTIDE SEQUENCE [LARGE SCALE GENOMIC DNA]</scope>
    <source>
        <strain evidence="11 13">NBRC 16055</strain>
    </source>
</reference>
<keyword evidence="13" id="KW-1185">Reference proteome</keyword>
<comment type="caution">
    <text evidence="11">The sequence shown here is derived from an EMBL/GenBank/DDBJ whole genome shotgun (WGS) entry which is preliminary data.</text>
</comment>
<evidence type="ECO:0000256" key="4">
    <source>
        <dbReference type="ARBA" id="ARBA00022496"/>
    </source>
</evidence>
<keyword evidence="9" id="KW-0472">Membrane</keyword>
<dbReference type="InterPro" id="IPR027417">
    <property type="entry name" value="P-loop_NTPase"/>
</dbReference>
<evidence type="ECO:0000256" key="3">
    <source>
        <dbReference type="ARBA" id="ARBA00022475"/>
    </source>
</evidence>
<evidence type="ECO:0000256" key="2">
    <source>
        <dbReference type="ARBA" id="ARBA00022448"/>
    </source>
</evidence>
<comment type="subcellular location">
    <subcellularLocation>
        <location evidence="1">Cell membrane</location>
        <topology evidence="1">Peripheral membrane protein</topology>
    </subcellularLocation>
</comment>
<dbReference type="Gene3D" id="3.40.50.300">
    <property type="entry name" value="P-loop containing nucleotide triphosphate hydrolases"/>
    <property type="match status" value="1"/>
</dbReference>
<keyword evidence="7" id="KW-0408">Iron</keyword>
<keyword evidence="2" id="KW-0813">Transport</keyword>
<feature type="domain" description="ABC transporter" evidence="10">
    <location>
        <begin position="8"/>
        <end position="244"/>
    </location>
</feature>
<dbReference type="InterPro" id="IPR003593">
    <property type="entry name" value="AAA+_ATPase"/>
</dbReference>
<keyword evidence="8" id="KW-0406">Ion transport</keyword>
<dbReference type="GO" id="GO:0016887">
    <property type="term" value="F:ATP hydrolysis activity"/>
    <property type="evidence" value="ECO:0007669"/>
    <property type="project" value="InterPro"/>
</dbReference>
<dbReference type="InterPro" id="IPR051535">
    <property type="entry name" value="Siderophore_ABC-ATPase"/>
</dbReference>
<keyword evidence="4" id="KW-0410">Iron transport</keyword>
<reference evidence="12 14" key="2">
    <citation type="submission" date="2020-08" db="EMBL/GenBank/DDBJ databases">
        <title>Sequencing the genomes of 1000 actinobacteria strains.</title>
        <authorList>
            <person name="Klenk H.-P."/>
        </authorList>
    </citation>
    <scope>NUCLEOTIDE SEQUENCE [LARGE SCALE GENOMIC DNA]</scope>
    <source>
        <strain evidence="12 14">DSM 9581</strain>
    </source>
</reference>
<dbReference type="EMBL" id="BJVQ01000030">
    <property type="protein sequence ID" value="GEL47114.1"/>
    <property type="molecule type" value="Genomic_DNA"/>
</dbReference>
<dbReference type="Pfam" id="PF00005">
    <property type="entry name" value="ABC_tran"/>
    <property type="match status" value="1"/>
</dbReference>
<dbReference type="InterPro" id="IPR003439">
    <property type="entry name" value="ABC_transporter-like_ATP-bd"/>
</dbReference>
<dbReference type="PANTHER" id="PTHR42771:SF2">
    <property type="entry name" value="IRON(3+)-HYDROXAMATE IMPORT ATP-BINDING PROTEIN FHUC"/>
    <property type="match status" value="1"/>
</dbReference>
<dbReference type="AlphaFoldDB" id="A0A511FEU7"/>
<keyword evidence="3" id="KW-1003">Cell membrane</keyword>
<evidence type="ECO:0000256" key="6">
    <source>
        <dbReference type="ARBA" id="ARBA00022840"/>
    </source>
</evidence>
<evidence type="ECO:0000313" key="12">
    <source>
        <dbReference type="EMBL" id="MBB5475205.1"/>
    </source>
</evidence>
<evidence type="ECO:0000313" key="11">
    <source>
        <dbReference type="EMBL" id="GEL47114.1"/>
    </source>
</evidence>
<dbReference type="Proteomes" id="UP000321723">
    <property type="component" value="Unassembled WGS sequence"/>
</dbReference>
<dbReference type="GO" id="GO:0005524">
    <property type="term" value="F:ATP binding"/>
    <property type="evidence" value="ECO:0007669"/>
    <property type="project" value="UniProtKB-KW"/>
</dbReference>
<dbReference type="EMBL" id="JACHDN010000001">
    <property type="protein sequence ID" value="MBB5475205.1"/>
    <property type="molecule type" value="Genomic_DNA"/>
</dbReference>
<evidence type="ECO:0000259" key="10">
    <source>
        <dbReference type="PROSITE" id="PS50893"/>
    </source>
</evidence>
<dbReference type="SUPFAM" id="SSF52540">
    <property type="entry name" value="P-loop containing nucleoside triphosphate hydrolases"/>
    <property type="match status" value="1"/>
</dbReference>
<accession>A0A511FEU7</accession>
<dbReference type="Proteomes" id="UP000564629">
    <property type="component" value="Unassembled WGS sequence"/>
</dbReference>
<dbReference type="PROSITE" id="PS50893">
    <property type="entry name" value="ABC_TRANSPORTER_2"/>
    <property type="match status" value="1"/>
</dbReference>
<dbReference type="CDD" id="cd03214">
    <property type="entry name" value="ABC_Iron-Siderophores_B12_Hemin"/>
    <property type="match status" value="1"/>
</dbReference>
<sequence length="288" mass="29901">MPLNTSAMAAADVSIGYGGDPVVTGASVELAAGRVTALVGPNGSGKSTLLRGMARLQRLSAGRVTLADGDADALSAREFARRVTLLAQSRPTPAGITVRDAVEFGRHPHRQGWRGSDPEGHAAVDRALALAGIADLAGHDVDALSGGQVQRVWFASALAQDTGVLLLDEPTNHLDLRYQVEVLELMRSLADAHGVAVGVVLHDLEQAAAVADRVLVLSDGRVVADGPPERAMTSALLSEVYDIDIQVRTDPRTGHLGVHAPRLLLRRVAAAPERAPGPVAGVPDPVGA</sequence>
<dbReference type="GO" id="GO:0005886">
    <property type="term" value="C:plasma membrane"/>
    <property type="evidence" value="ECO:0007669"/>
    <property type="project" value="UniProtKB-SubCell"/>
</dbReference>
<dbReference type="GO" id="GO:0006826">
    <property type="term" value="P:iron ion transport"/>
    <property type="evidence" value="ECO:0007669"/>
    <property type="project" value="UniProtKB-KW"/>
</dbReference>
<evidence type="ECO:0000313" key="13">
    <source>
        <dbReference type="Proteomes" id="UP000321723"/>
    </source>
</evidence>
<evidence type="ECO:0000256" key="8">
    <source>
        <dbReference type="ARBA" id="ARBA00023065"/>
    </source>
</evidence>